<evidence type="ECO:0000313" key="9">
    <source>
        <dbReference type="EMBL" id="BBO24454.1"/>
    </source>
</evidence>
<accession>A0A809SF31</accession>
<dbReference type="PANTHER" id="PTHR33991">
    <property type="entry name" value="DNA REPAIR PROTEIN RECO"/>
    <property type="match status" value="1"/>
</dbReference>
<evidence type="ECO:0000256" key="6">
    <source>
        <dbReference type="ARBA" id="ARBA00033409"/>
    </source>
</evidence>
<protein>
    <recommendedName>
        <fullName evidence="2 7">DNA repair protein RecO</fullName>
    </recommendedName>
    <alternativeName>
        <fullName evidence="6 7">Recombination protein O</fullName>
    </alternativeName>
</protein>
<reference evidence="9" key="1">
    <citation type="journal article" name="DNA Res.">
        <title>The physiological potential of anammox bacteria as revealed by their core genome structure.</title>
        <authorList>
            <person name="Okubo T."/>
            <person name="Toyoda A."/>
            <person name="Fukuhara K."/>
            <person name="Uchiyama I."/>
            <person name="Harigaya Y."/>
            <person name="Kuroiwa M."/>
            <person name="Suzuki T."/>
            <person name="Murakami Y."/>
            <person name="Suwa Y."/>
            <person name="Takami H."/>
        </authorList>
    </citation>
    <scope>NUCLEOTIDE SEQUENCE</scope>
    <source>
        <strain evidence="9">317325-2</strain>
    </source>
</reference>
<keyword evidence="3 7" id="KW-0227">DNA damage</keyword>
<keyword evidence="5 7" id="KW-0234">DNA repair</keyword>
<comment type="similarity">
    <text evidence="1 7">Belongs to the RecO family.</text>
</comment>
<feature type="domain" description="DNA replication/recombination mediator RecO N-terminal" evidence="8">
    <location>
        <begin position="1"/>
        <end position="69"/>
    </location>
</feature>
<dbReference type="KEGG" id="npy:NPRO_20490"/>
<dbReference type="GO" id="GO:0006310">
    <property type="term" value="P:DNA recombination"/>
    <property type="evidence" value="ECO:0007669"/>
    <property type="project" value="UniProtKB-UniRule"/>
</dbReference>
<evidence type="ECO:0000313" key="10">
    <source>
        <dbReference type="Proteomes" id="UP000662873"/>
    </source>
</evidence>
<dbReference type="SUPFAM" id="SSF50249">
    <property type="entry name" value="Nucleic acid-binding proteins"/>
    <property type="match status" value="1"/>
</dbReference>
<dbReference type="GO" id="GO:0006302">
    <property type="term" value="P:double-strand break repair"/>
    <property type="evidence" value="ECO:0007669"/>
    <property type="project" value="TreeGrafter"/>
</dbReference>
<dbReference type="SUPFAM" id="SSF57863">
    <property type="entry name" value="ArfGap/RecO-like zinc finger"/>
    <property type="match status" value="1"/>
</dbReference>
<keyword evidence="4 7" id="KW-0233">DNA recombination</keyword>
<proteinExistence type="inferred from homology"/>
<evidence type="ECO:0000256" key="5">
    <source>
        <dbReference type="ARBA" id="ARBA00023204"/>
    </source>
</evidence>
<evidence type="ECO:0000259" key="8">
    <source>
        <dbReference type="Pfam" id="PF11967"/>
    </source>
</evidence>
<dbReference type="InterPro" id="IPR042242">
    <property type="entry name" value="RecO_C"/>
</dbReference>
<gene>
    <name evidence="7" type="primary">recO</name>
    <name evidence="9" type="ORF">NPRO_20490</name>
</gene>
<dbReference type="InterPro" id="IPR037278">
    <property type="entry name" value="ARFGAP/RecO"/>
</dbReference>
<evidence type="ECO:0000256" key="7">
    <source>
        <dbReference type="HAMAP-Rule" id="MF_00201"/>
    </source>
</evidence>
<name>A0A809SF31_9BACT</name>
<dbReference type="Gene3D" id="1.20.1440.120">
    <property type="entry name" value="Recombination protein O, C-terminal domain"/>
    <property type="match status" value="1"/>
</dbReference>
<evidence type="ECO:0000256" key="2">
    <source>
        <dbReference type="ARBA" id="ARBA00021310"/>
    </source>
</evidence>
<dbReference type="Pfam" id="PF02565">
    <property type="entry name" value="RecO_C"/>
    <property type="match status" value="1"/>
</dbReference>
<evidence type="ECO:0000256" key="1">
    <source>
        <dbReference type="ARBA" id="ARBA00007452"/>
    </source>
</evidence>
<dbReference type="HAMAP" id="MF_00201">
    <property type="entry name" value="RecO"/>
    <property type="match status" value="1"/>
</dbReference>
<dbReference type="GO" id="GO:0043590">
    <property type="term" value="C:bacterial nucleoid"/>
    <property type="evidence" value="ECO:0007669"/>
    <property type="project" value="TreeGrafter"/>
</dbReference>
<sequence length="247" mass="26445">MRRRDAGESDRKLTLLTREWGVVDAYARGSRKGGSRLAGVTEPLTLATFQLASGKRFLYVTQAQAITSFPALRGEYEKLAIALALVELAAAILPHEQPAEDSFQLLLEALRYVEVHAKPVAAFVWAEAALLGVAGTAPLFDRCVVCGKKGSGSACSLSPWAGGYICSEHNPGYTDRFAASREVCIGLARIAELEIPPANLKYAGDCAKAIVAFARKLADQDLPAHRQLLAFLKSTSPASQDSNAPSE</sequence>
<evidence type="ECO:0000256" key="4">
    <source>
        <dbReference type="ARBA" id="ARBA00023172"/>
    </source>
</evidence>
<dbReference type="Proteomes" id="UP000662873">
    <property type="component" value="Chromosome"/>
</dbReference>
<dbReference type="Gene3D" id="2.40.50.140">
    <property type="entry name" value="Nucleic acid-binding proteins"/>
    <property type="match status" value="1"/>
</dbReference>
<comment type="function">
    <text evidence="7">Involved in DNA repair and RecF pathway recombination.</text>
</comment>
<dbReference type="EMBL" id="AP021858">
    <property type="protein sequence ID" value="BBO24454.1"/>
    <property type="molecule type" value="Genomic_DNA"/>
</dbReference>
<dbReference type="InterPro" id="IPR012340">
    <property type="entry name" value="NA-bd_OB-fold"/>
</dbReference>
<dbReference type="Pfam" id="PF11967">
    <property type="entry name" value="RecO_N"/>
    <property type="match status" value="1"/>
</dbReference>
<dbReference type="InterPro" id="IPR003717">
    <property type="entry name" value="RecO"/>
</dbReference>
<dbReference type="InterPro" id="IPR022572">
    <property type="entry name" value="DNA_rep/recomb_RecO_N"/>
</dbReference>
<evidence type="ECO:0000256" key="3">
    <source>
        <dbReference type="ARBA" id="ARBA00022763"/>
    </source>
</evidence>
<dbReference type="NCBIfam" id="TIGR00613">
    <property type="entry name" value="reco"/>
    <property type="match status" value="1"/>
</dbReference>
<organism evidence="9 10">
    <name type="scientific">Candidatus Nitrosymbiomonas proteolyticus</name>
    <dbReference type="NCBI Taxonomy" id="2608984"/>
    <lineage>
        <taxon>Bacteria</taxon>
        <taxon>Bacillati</taxon>
        <taxon>Armatimonadota</taxon>
        <taxon>Armatimonadota incertae sedis</taxon>
        <taxon>Candidatus Nitrosymbiomonas</taxon>
    </lineage>
</organism>
<dbReference type="PANTHER" id="PTHR33991:SF1">
    <property type="entry name" value="DNA REPAIR PROTEIN RECO"/>
    <property type="match status" value="1"/>
</dbReference>
<dbReference type="AlphaFoldDB" id="A0A809SF31"/>